<protein>
    <recommendedName>
        <fullName evidence="4">Carboxypeptidase</fullName>
    </recommendedName>
</protein>
<feature type="chain" id="PRO_5043427087" description="Carboxypeptidase" evidence="1">
    <location>
        <begin position="21"/>
        <end position="106"/>
    </location>
</feature>
<reference evidence="2" key="1">
    <citation type="submission" date="2024-01" db="EMBL/GenBank/DDBJ databases">
        <authorList>
            <person name="Webb A."/>
        </authorList>
    </citation>
    <scope>NUCLEOTIDE SEQUENCE</scope>
    <source>
        <strain evidence="2">Pm1</strain>
    </source>
</reference>
<evidence type="ECO:0000313" key="2">
    <source>
        <dbReference type="EMBL" id="CAK7924158.1"/>
    </source>
</evidence>
<accession>A0AAV1TQU2</accession>
<dbReference type="AlphaFoldDB" id="A0AAV1TQU2"/>
<evidence type="ECO:0000256" key="1">
    <source>
        <dbReference type="SAM" id="SignalP"/>
    </source>
</evidence>
<dbReference type="EMBL" id="CAKLBY020000072">
    <property type="protein sequence ID" value="CAK7924158.1"/>
    <property type="molecule type" value="Genomic_DNA"/>
</dbReference>
<name>A0AAV1TQU2_9STRA</name>
<comment type="caution">
    <text evidence="2">The sequence shown here is derived from an EMBL/GenBank/DDBJ whole genome shotgun (WGS) entry which is preliminary data.</text>
</comment>
<proteinExistence type="predicted"/>
<keyword evidence="1" id="KW-0732">Signal</keyword>
<evidence type="ECO:0000313" key="3">
    <source>
        <dbReference type="Proteomes" id="UP001162060"/>
    </source>
</evidence>
<gene>
    <name evidence="2" type="ORF">PM001_LOCUS9308</name>
</gene>
<sequence>MPLHRVLTYLAASFLGQTIGTSTFTSNQPLNGWYQCSPYTNEAETNTSGLAAECATFAPPLCYPGICEAPSGAPKTIDVFVKRLPASTGDAEMASNVWMINGGPGL</sequence>
<dbReference type="Proteomes" id="UP001162060">
    <property type="component" value="Unassembled WGS sequence"/>
</dbReference>
<feature type="signal peptide" evidence="1">
    <location>
        <begin position="1"/>
        <end position="20"/>
    </location>
</feature>
<organism evidence="2 3">
    <name type="scientific">Peronospora matthiolae</name>
    <dbReference type="NCBI Taxonomy" id="2874970"/>
    <lineage>
        <taxon>Eukaryota</taxon>
        <taxon>Sar</taxon>
        <taxon>Stramenopiles</taxon>
        <taxon>Oomycota</taxon>
        <taxon>Peronosporomycetes</taxon>
        <taxon>Peronosporales</taxon>
        <taxon>Peronosporaceae</taxon>
        <taxon>Peronospora</taxon>
    </lineage>
</organism>
<evidence type="ECO:0008006" key="4">
    <source>
        <dbReference type="Google" id="ProtNLM"/>
    </source>
</evidence>